<evidence type="ECO:0000313" key="5">
    <source>
        <dbReference type="Proteomes" id="UP000811609"/>
    </source>
</evidence>
<dbReference type="EMBL" id="CM031814">
    <property type="protein sequence ID" value="KAG6651319.1"/>
    <property type="molecule type" value="Genomic_DNA"/>
</dbReference>
<accession>A0A8T1QA89</accession>
<evidence type="ECO:0000256" key="2">
    <source>
        <dbReference type="SAM" id="MobiDB-lite"/>
    </source>
</evidence>
<protein>
    <recommendedName>
        <fullName evidence="6">REF/SRPP-like protein</fullName>
    </recommendedName>
</protein>
<evidence type="ECO:0000256" key="1">
    <source>
        <dbReference type="ARBA" id="ARBA00009737"/>
    </source>
</evidence>
<sequence length="232" mass="25309">MASQEMETDRENQHLKHLGFVRMAAIHTLVCASNLYDYAKENSGTLRSTVGSVEGAVTTVVGPVYEKLKGVPDDLLVFLDKKVDEASHKFNEHAPPFAKQVVSKAHCLIQKASQKARKLVNVVQHGGPRAAVHYAATEYKQFILSLSVKMWVALNQCPPFHTVAEKAVPAAGHLTGKYNNVVKDMSQKGYPLVGYLPLVPVEDISKAFKQGDADKGDATVSSEHKSHSSDSD</sequence>
<keyword evidence="5" id="KW-1185">Reference proteome</keyword>
<reference evidence="4" key="2">
    <citation type="submission" date="2021-01" db="EMBL/GenBank/DDBJ databases">
        <authorList>
            <person name="Lovell J.T."/>
            <person name="Bentley N."/>
            <person name="Bhattarai G."/>
            <person name="Jenkins J.W."/>
            <person name="Sreedasyam A."/>
            <person name="Alarcon Y."/>
            <person name="Bock C."/>
            <person name="Boston L."/>
            <person name="Carlson J."/>
            <person name="Cervantes K."/>
            <person name="Clermont K."/>
            <person name="Krom N."/>
            <person name="Kubenka K."/>
            <person name="Mamidi S."/>
            <person name="Mattison C."/>
            <person name="Monteros M."/>
            <person name="Pisani C."/>
            <person name="Plott C."/>
            <person name="Rajasekar S."/>
            <person name="Rhein H.S."/>
            <person name="Rohla C."/>
            <person name="Song M."/>
            <person name="Hilaire R.S."/>
            <person name="Shu S."/>
            <person name="Wells L."/>
            <person name="Wang X."/>
            <person name="Webber J."/>
            <person name="Heerema R.J."/>
            <person name="Klein P."/>
            <person name="Conner P."/>
            <person name="Grauke L."/>
            <person name="Grimwood J."/>
            <person name="Schmutz J."/>
            <person name="Randall J.J."/>
        </authorList>
    </citation>
    <scope>NUCLEOTIDE SEQUENCE</scope>
    <source>
        <tissue evidence="4">Leaf</tissue>
    </source>
</reference>
<evidence type="ECO:0000313" key="4">
    <source>
        <dbReference type="EMBL" id="KAG6708866.1"/>
    </source>
</evidence>
<dbReference type="PANTHER" id="PTHR33732">
    <property type="entry name" value="REF/SRPP-LIKE PROTEIN OS05G0151300/LOC_OS05G05940"/>
    <property type="match status" value="1"/>
</dbReference>
<reference evidence="3" key="1">
    <citation type="submission" date="2020-12" db="EMBL/GenBank/DDBJ databases">
        <title>WGS assembly of Carya illinoinensis cv. Pawnee.</title>
        <authorList>
            <person name="Platts A."/>
            <person name="Shu S."/>
            <person name="Wright S."/>
            <person name="Barry K."/>
            <person name="Edger P."/>
            <person name="Pires J.C."/>
            <person name="Schmutz J."/>
        </authorList>
    </citation>
    <scope>NUCLEOTIDE SEQUENCE</scope>
    <source>
        <tissue evidence="3">Leaf</tissue>
    </source>
</reference>
<gene>
    <name evidence="3" type="ORF">CIPAW_06G102500</name>
    <name evidence="4" type="ORF">I3842_06G102900</name>
</gene>
<comment type="caution">
    <text evidence="3">The sequence shown here is derived from an EMBL/GenBank/DDBJ whole genome shotgun (WGS) entry which is preliminary data.</text>
</comment>
<comment type="similarity">
    <text evidence="1">Belongs to the REF/SRPP family.</text>
</comment>
<dbReference type="Proteomes" id="UP000811609">
    <property type="component" value="Chromosome 6"/>
</dbReference>
<dbReference type="AlphaFoldDB" id="A0A8T1QA89"/>
<organism evidence="3 5">
    <name type="scientific">Carya illinoinensis</name>
    <name type="common">Pecan</name>
    <dbReference type="NCBI Taxonomy" id="32201"/>
    <lineage>
        <taxon>Eukaryota</taxon>
        <taxon>Viridiplantae</taxon>
        <taxon>Streptophyta</taxon>
        <taxon>Embryophyta</taxon>
        <taxon>Tracheophyta</taxon>
        <taxon>Spermatophyta</taxon>
        <taxon>Magnoliopsida</taxon>
        <taxon>eudicotyledons</taxon>
        <taxon>Gunneridae</taxon>
        <taxon>Pentapetalae</taxon>
        <taxon>rosids</taxon>
        <taxon>fabids</taxon>
        <taxon>Fagales</taxon>
        <taxon>Juglandaceae</taxon>
        <taxon>Carya</taxon>
    </lineage>
</organism>
<dbReference type="PANTHER" id="PTHR33732:SF2">
    <property type="entry name" value="REF_SRPP-LIKE PROTEIN"/>
    <property type="match status" value="1"/>
</dbReference>
<feature type="region of interest" description="Disordered" evidence="2">
    <location>
        <begin position="210"/>
        <end position="232"/>
    </location>
</feature>
<dbReference type="InterPro" id="IPR008802">
    <property type="entry name" value="REF"/>
</dbReference>
<name>A0A8T1QA89_CARIL</name>
<dbReference type="Pfam" id="PF05755">
    <property type="entry name" value="REF"/>
    <property type="match status" value="1"/>
</dbReference>
<evidence type="ECO:0000313" key="3">
    <source>
        <dbReference type="EMBL" id="KAG6651319.1"/>
    </source>
</evidence>
<dbReference type="EMBL" id="CM031830">
    <property type="protein sequence ID" value="KAG6708866.1"/>
    <property type="molecule type" value="Genomic_DNA"/>
</dbReference>
<dbReference type="Proteomes" id="UP000811246">
    <property type="component" value="Chromosome 6"/>
</dbReference>
<proteinExistence type="inferred from homology"/>
<evidence type="ECO:0008006" key="6">
    <source>
        <dbReference type="Google" id="ProtNLM"/>
    </source>
</evidence>